<dbReference type="InterPro" id="IPR019734">
    <property type="entry name" value="TPR_rpt"/>
</dbReference>
<keyword evidence="3" id="KW-0175">Coiled coil</keyword>
<dbReference type="PANTHER" id="PTHR44943">
    <property type="entry name" value="CELLULOSE SYNTHASE OPERON PROTEIN C"/>
    <property type="match status" value="1"/>
</dbReference>
<dbReference type="Proteomes" id="UP000000600">
    <property type="component" value="Unassembled WGS sequence"/>
</dbReference>
<dbReference type="GO" id="GO:0007091">
    <property type="term" value="P:metaphase/anaphase transition of mitotic cell cycle"/>
    <property type="evidence" value="ECO:0000318"/>
    <property type="project" value="GO_Central"/>
</dbReference>
<dbReference type="GO" id="GO:0005737">
    <property type="term" value="C:cytoplasm"/>
    <property type="evidence" value="ECO:0000318"/>
    <property type="project" value="GO_Central"/>
</dbReference>
<proteinExistence type="predicted"/>
<dbReference type="GO" id="GO:0005680">
    <property type="term" value="C:anaphase-promoting complex"/>
    <property type="evidence" value="ECO:0000318"/>
    <property type="project" value="GO_Central"/>
</dbReference>
<name>A0D5H4_PARTE</name>
<dbReference type="Gene3D" id="1.25.40.10">
    <property type="entry name" value="Tetratricopeptide repeat domain"/>
    <property type="match status" value="2"/>
</dbReference>
<protein>
    <recommendedName>
        <fullName evidence="6">Tetratricopeptide repeat protein</fullName>
    </recommendedName>
</protein>
<sequence>MQNNLIICPIEKNELAQLVCFNKECKGNRIYCIECLKQGHHASHLPDQYDIKCLQMNFLKIKLKCENLITNLDQMIKEIDELSTQLFQGLKAKYSMSIERLKQLDQGEMNEVIEQMIKFDEVQTDLMVKVKECQKNLINLLQEKIVDLKLQKDIQIENQKNHQIISSDQEADNYDVALKLLDNKQFINQNYQQALLIKAQFLRMFGKYDDAITCSNKLLSIDSKNVEVLCLKACCLTMLGQWNDSIKYTDKALSYYSGHVESLYAKAKALEFLGEYDKAIKYADKALLICENHIESLALKAFCLGILNKYNESIIFTEKALTIYSEHVQSLCTRCLQILSKYKLAVQEGLEDTRKQSNGLIKLYLLIPTISSLYVQKVYKLMTNLLGYSLMKLGNYNDALIWANKALMINSNHQEILYIKSRCLQKVQKYKESIDQAEKGLNLNSKHTDLLYTKVQESLVTIKKQLYRQITLYLLILHKLMYQFQKLSAYNSLENTKMQSSWLIKFYIQIQSKVNLRVLQLNPCVLKVNKSQINLAMSLMCLSNYEESIKQVEKALQINQYHVRSLSIKGIVSQQVNERKYQDYERNIMMLFCGQIKLCQFVLMIQNPYFQKAFLFYISRQFIKISGLIF</sequence>
<evidence type="ECO:0000256" key="2">
    <source>
        <dbReference type="ARBA" id="ARBA00022803"/>
    </source>
</evidence>
<dbReference type="GO" id="GO:0051301">
    <property type="term" value="P:cell division"/>
    <property type="evidence" value="ECO:0000318"/>
    <property type="project" value="GO_Central"/>
</dbReference>
<gene>
    <name evidence="4" type="ORF">GSPATT00039274001</name>
</gene>
<accession>A0D5H4</accession>
<dbReference type="GO" id="GO:0031145">
    <property type="term" value="P:anaphase-promoting complex-dependent catabolic process"/>
    <property type="evidence" value="ECO:0000318"/>
    <property type="project" value="GO_Central"/>
</dbReference>
<dbReference type="GO" id="GO:0016567">
    <property type="term" value="P:protein ubiquitination"/>
    <property type="evidence" value="ECO:0000318"/>
    <property type="project" value="GO_Central"/>
</dbReference>
<dbReference type="SMART" id="SM00028">
    <property type="entry name" value="TPR"/>
    <property type="match status" value="7"/>
</dbReference>
<dbReference type="PANTHER" id="PTHR44943:SF4">
    <property type="entry name" value="TPR REPEAT-CONTAINING PROTEIN MJ0798"/>
    <property type="match status" value="1"/>
</dbReference>
<evidence type="ECO:0000313" key="4">
    <source>
        <dbReference type="EMBL" id="CAK78291.1"/>
    </source>
</evidence>
<dbReference type="SUPFAM" id="SSF48452">
    <property type="entry name" value="TPR-like"/>
    <property type="match status" value="2"/>
</dbReference>
<dbReference type="STRING" id="5888.A0D5H4"/>
<dbReference type="OMA" id="CENHIES"/>
<dbReference type="Pfam" id="PF12895">
    <property type="entry name" value="ANAPC3"/>
    <property type="match status" value="2"/>
</dbReference>
<dbReference type="KEGG" id="ptm:GSPATT00039274001"/>
<keyword evidence="1" id="KW-0677">Repeat</keyword>
<dbReference type="EMBL" id="CT868302">
    <property type="protein sequence ID" value="CAK78291.1"/>
    <property type="molecule type" value="Genomic_DNA"/>
</dbReference>
<dbReference type="InterPro" id="IPR011990">
    <property type="entry name" value="TPR-like_helical_dom_sf"/>
</dbReference>
<dbReference type="InterPro" id="IPR051685">
    <property type="entry name" value="Ycf3/AcsC/BcsC/TPR_MFPF"/>
</dbReference>
<keyword evidence="5" id="KW-1185">Reference proteome</keyword>
<dbReference type="InParanoid" id="A0D5H4"/>
<dbReference type="RefSeq" id="XP_001445688.1">
    <property type="nucleotide sequence ID" value="XM_001445651.1"/>
</dbReference>
<feature type="coiled-coil region" evidence="3">
    <location>
        <begin position="131"/>
        <end position="158"/>
    </location>
</feature>
<organism evidence="4 5">
    <name type="scientific">Paramecium tetraurelia</name>
    <dbReference type="NCBI Taxonomy" id="5888"/>
    <lineage>
        <taxon>Eukaryota</taxon>
        <taxon>Sar</taxon>
        <taxon>Alveolata</taxon>
        <taxon>Ciliophora</taxon>
        <taxon>Intramacronucleata</taxon>
        <taxon>Oligohymenophorea</taxon>
        <taxon>Peniculida</taxon>
        <taxon>Parameciidae</taxon>
        <taxon>Paramecium</taxon>
    </lineage>
</organism>
<evidence type="ECO:0008006" key="6">
    <source>
        <dbReference type="Google" id="ProtNLM"/>
    </source>
</evidence>
<dbReference type="AlphaFoldDB" id="A0D5H4"/>
<dbReference type="HOGENOM" id="CLU_434438_0_0_1"/>
<evidence type="ECO:0000256" key="1">
    <source>
        <dbReference type="ARBA" id="ARBA00022737"/>
    </source>
</evidence>
<evidence type="ECO:0000256" key="3">
    <source>
        <dbReference type="SAM" id="Coils"/>
    </source>
</evidence>
<evidence type="ECO:0000313" key="5">
    <source>
        <dbReference type="Proteomes" id="UP000000600"/>
    </source>
</evidence>
<keyword evidence="2" id="KW-0802">TPR repeat</keyword>
<dbReference type="OrthoDB" id="245563at2759"/>
<reference evidence="4 5" key="1">
    <citation type="journal article" date="2006" name="Nature">
        <title>Global trends of whole-genome duplications revealed by the ciliate Paramecium tetraurelia.</title>
        <authorList>
            <consortium name="Genoscope"/>
            <person name="Aury J.-M."/>
            <person name="Jaillon O."/>
            <person name="Duret L."/>
            <person name="Noel B."/>
            <person name="Jubin C."/>
            <person name="Porcel B.M."/>
            <person name="Segurens B."/>
            <person name="Daubin V."/>
            <person name="Anthouard V."/>
            <person name="Aiach N."/>
            <person name="Arnaiz O."/>
            <person name="Billaut A."/>
            <person name="Beisson J."/>
            <person name="Blanc I."/>
            <person name="Bouhouche K."/>
            <person name="Camara F."/>
            <person name="Duharcourt S."/>
            <person name="Guigo R."/>
            <person name="Gogendeau D."/>
            <person name="Katinka M."/>
            <person name="Keller A.-M."/>
            <person name="Kissmehl R."/>
            <person name="Klotz C."/>
            <person name="Koll F."/>
            <person name="Le Moue A."/>
            <person name="Lepere C."/>
            <person name="Malinsky S."/>
            <person name="Nowacki M."/>
            <person name="Nowak J.K."/>
            <person name="Plattner H."/>
            <person name="Poulain J."/>
            <person name="Ruiz F."/>
            <person name="Serrano V."/>
            <person name="Zagulski M."/>
            <person name="Dessen P."/>
            <person name="Betermier M."/>
            <person name="Weissenbach J."/>
            <person name="Scarpelli C."/>
            <person name="Schachter V."/>
            <person name="Sperling L."/>
            <person name="Meyer E."/>
            <person name="Cohen J."/>
            <person name="Wincker P."/>
        </authorList>
    </citation>
    <scope>NUCLEOTIDE SEQUENCE [LARGE SCALE GENOMIC DNA]</scope>
    <source>
        <strain evidence="4 5">Stock d4-2</strain>
    </source>
</reference>
<dbReference type="GeneID" id="5031472"/>